<gene>
    <name evidence="16" type="ORF">R0137_04110</name>
</gene>
<accession>A0ABZ0IDX7</accession>
<keyword evidence="10 11" id="KW-0998">Cell outer membrane</keyword>
<dbReference type="InterPro" id="IPR000531">
    <property type="entry name" value="Beta-barrel_TonB"/>
</dbReference>
<keyword evidence="5 11" id="KW-0812">Transmembrane</keyword>
<evidence type="ECO:0000256" key="13">
    <source>
        <dbReference type="SAM" id="SignalP"/>
    </source>
</evidence>
<keyword evidence="13" id="KW-0732">Signal</keyword>
<reference evidence="16 17" key="1">
    <citation type="submission" date="2023-10" db="EMBL/GenBank/DDBJ databases">
        <title>Two novel species belonging to the OM43/NOR5 clade.</title>
        <authorList>
            <person name="Park M."/>
        </authorList>
    </citation>
    <scope>NUCLEOTIDE SEQUENCE [LARGE SCALE GENOMIC DNA]</scope>
    <source>
        <strain evidence="16 17">IMCC45268</strain>
    </source>
</reference>
<comment type="similarity">
    <text evidence="11 12">Belongs to the TonB-dependent receptor family.</text>
</comment>
<keyword evidence="4" id="KW-0410">Iron transport</keyword>
<evidence type="ECO:0000256" key="3">
    <source>
        <dbReference type="ARBA" id="ARBA00022452"/>
    </source>
</evidence>
<keyword evidence="2 11" id="KW-0813">Transport</keyword>
<dbReference type="InterPro" id="IPR039426">
    <property type="entry name" value="TonB-dep_rcpt-like"/>
</dbReference>
<dbReference type="Gene3D" id="2.40.170.20">
    <property type="entry name" value="TonB-dependent receptor, beta-barrel domain"/>
    <property type="match status" value="1"/>
</dbReference>
<proteinExistence type="inferred from homology"/>
<sequence length="729" mass="79400">MNRKSTLSVAVAMASLVSADLAMAQLEEVIVTAQKRAQSAQDVPLAISTFGSDELEAMDAKGFRSIVLATPGLSGSADSDTQTVLTIRGIGTGAFSPGADNSVGTYFNEVPVSRNIGGLGYLDVERVEVVKGPQGTLFGRNTSSGAISVTNNFASLDGNSGSVRASAGDEGQLLVEGIGNYIVSDEFAVRIAARHDERDGTYQNGVTGDELNGRDHDQVRIGFTWAPTDDLTVNAYYENFQMNNRWQMVDNFGVWGNDVFAETINVNGQPEQEIDADFAVIKVNWDFSDTLSLTSTTGYYGSDIVAIPTDADTGDIPIVDFIEPWDLEQITQEFRLNGTGDRVNWFVGLSYYEETARAISSVTIYEDPGLDVLFEDEGLCLVAEEFGLACGVHVENSDAENKTTSYAIFGDVTWDISERLALTVGVRYTDEEKEMSLNTPLTDSTTTALIGVVTGGANNAIFNFTPGTIQDSESWTSFDPRVALDYKLSDDTLLYASYAKGFKSGGFNRQPTAPGATSILAFDPEENDAYEVGLKAELFDRRARVNVALFMYDYTDYQLETNDNASILIQNVADLETSGLEIDATWLISDSFDLRFTYAYLDAEFQEGVIMDDLGGSLDLAGNRALRAPENTYSIAATWNVTDTIDARVDYAYVDEMFFTADNSADLLASDYSLVNARLDYNSPSGWGASVIGENLADEEYINAMINFLLPMSAPGYGRAIRAEVRYQF</sequence>
<dbReference type="EMBL" id="CP136865">
    <property type="protein sequence ID" value="WOJ97764.1"/>
    <property type="molecule type" value="Genomic_DNA"/>
</dbReference>
<keyword evidence="7" id="KW-0406">Ion transport</keyword>
<dbReference type="InterPro" id="IPR036942">
    <property type="entry name" value="Beta-barrel_TonB_sf"/>
</dbReference>
<keyword evidence="16" id="KW-0675">Receptor</keyword>
<name>A0ABZ0IDX7_9GAMM</name>
<dbReference type="Pfam" id="PF00593">
    <property type="entry name" value="TonB_dep_Rec_b-barrel"/>
    <property type="match status" value="1"/>
</dbReference>
<keyword evidence="3 11" id="KW-1134">Transmembrane beta strand</keyword>
<evidence type="ECO:0000256" key="11">
    <source>
        <dbReference type="PROSITE-ProRule" id="PRU01360"/>
    </source>
</evidence>
<evidence type="ECO:0000256" key="8">
    <source>
        <dbReference type="ARBA" id="ARBA00023077"/>
    </source>
</evidence>
<feature type="domain" description="TonB-dependent receptor-like beta-barrel" evidence="14">
    <location>
        <begin position="246"/>
        <end position="696"/>
    </location>
</feature>
<keyword evidence="9 11" id="KW-0472">Membrane</keyword>
<keyword evidence="6" id="KW-0408">Iron</keyword>
<evidence type="ECO:0000256" key="5">
    <source>
        <dbReference type="ARBA" id="ARBA00022692"/>
    </source>
</evidence>
<evidence type="ECO:0000259" key="14">
    <source>
        <dbReference type="Pfam" id="PF00593"/>
    </source>
</evidence>
<feature type="domain" description="TonB-dependent receptor plug" evidence="15">
    <location>
        <begin position="40"/>
        <end position="146"/>
    </location>
</feature>
<comment type="subcellular location">
    <subcellularLocation>
        <location evidence="1 11">Cell outer membrane</location>
        <topology evidence="1 11">Multi-pass membrane protein</topology>
    </subcellularLocation>
</comment>
<evidence type="ECO:0000256" key="1">
    <source>
        <dbReference type="ARBA" id="ARBA00004571"/>
    </source>
</evidence>
<dbReference type="SUPFAM" id="SSF56935">
    <property type="entry name" value="Porins"/>
    <property type="match status" value="1"/>
</dbReference>
<feature type="chain" id="PRO_5045308685" evidence="13">
    <location>
        <begin position="25"/>
        <end position="729"/>
    </location>
</feature>
<dbReference type="PROSITE" id="PS52016">
    <property type="entry name" value="TONB_DEPENDENT_REC_3"/>
    <property type="match status" value="1"/>
</dbReference>
<evidence type="ECO:0000313" key="16">
    <source>
        <dbReference type="EMBL" id="WOJ97764.1"/>
    </source>
</evidence>
<feature type="signal peptide" evidence="13">
    <location>
        <begin position="1"/>
        <end position="24"/>
    </location>
</feature>
<dbReference type="Proteomes" id="UP001626549">
    <property type="component" value="Chromosome"/>
</dbReference>
<keyword evidence="8 12" id="KW-0798">TonB box</keyword>
<evidence type="ECO:0000256" key="12">
    <source>
        <dbReference type="RuleBase" id="RU003357"/>
    </source>
</evidence>
<dbReference type="PANTHER" id="PTHR32552:SF81">
    <property type="entry name" value="TONB-DEPENDENT OUTER MEMBRANE RECEPTOR"/>
    <property type="match status" value="1"/>
</dbReference>
<dbReference type="Pfam" id="PF07715">
    <property type="entry name" value="Plug"/>
    <property type="match status" value="1"/>
</dbReference>
<evidence type="ECO:0000256" key="10">
    <source>
        <dbReference type="ARBA" id="ARBA00023237"/>
    </source>
</evidence>
<evidence type="ECO:0000313" key="17">
    <source>
        <dbReference type="Proteomes" id="UP001626549"/>
    </source>
</evidence>
<evidence type="ECO:0000259" key="15">
    <source>
        <dbReference type="Pfam" id="PF07715"/>
    </source>
</evidence>
<evidence type="ECO:0000256" key="6">
    <source>
        <dbReference type="ARBA" id="ARBA00023004"/>
    </source>
</evidence>
<evidence type="ECO:0000256" key="7">
    <source>
        <dbReference type="ARBA" id="ARBA00023065"/>
    </source>
</evidence>
<protein>
    <submittedName>
        <fullName evidence="16">TonB-dependent receptor</fullName>
    </submittedName>
</protein>
<evidence type="ECO:0000256" key="2">
    <source>
        <dbReference type="ARBA" id="ARBA00022448"/>
    </source>
</evidence>
<evidence type="ECO:0000256" key="9">
    <source>
        <dbReference type="ARBA" id="ARBA00023136"/>
    </source>
</evidence>
<keyword evidence="17" id="KW-1185">Reference proteome</keyword>
<dbReference type="PANTHER" id="PTHR32552">
    <property type="entry name" value="FERRICHROME IRON RECEPTOR-RELATED"/>
    <property type="match status" value="1"/>
</dbReference>
<dbReference type="InterPro" id="IPR012910">
    <property type="entry name" value="Plug_dom"/>
</dbReference>
<evidence type="ECO:0000256" key="4">
    <source>
        <dbReference type="ARBA" id="ARBA00022496"/>
    </source>
</evidence>
<organism evidence="16 17">
    <name type="scientific">Congregibacter brevis</name>
    <dbReference type="NCBI Taxonomy" id="3081201"/>
    <lineage>
        <taxon>Bacteria</taxon>
        <taxon>Pseudomonadati</taxon>
        <taxon>Pseudomonadota</taxon>
        <taxon>Gammaproteobacteria</taxon>
        <taxon>Cellvibrionales</taxon>
        <taxon>Halieaceae</taxon>
        <taxon>Congregibacter</taxon>
    </lineage>
</organism>
<dbReference type="RefSeq" id="WP_407328768.1">
    <property type="nucleotide sequence ID" value="NZ_CP136865.1"/>
</dbReference>